<dbReference type="InterPro" id="IPR036390">
    <property type="entry name" value="WH_DNA-bd_sf"/>
</dbReference>
<dbReference type="PROSITE" id="PS01125">
    <property type="entry name" value="ROK"/>
    <property type="match status" value="1"/>
</dbReference>
<dbReference type="Pfam" id="PF00480">
    <property type="entry name" value="ROK"/>
    <property type="match status" value="1"/>
</dbReference>
<dbReference type="InterPro" id="IPR049874">
    <property type="entry name" value="ROK_cs"/>
</dbReference>
<dbReference type="InterPro" id="IPR043129">
    <property type="entry name" value="ATPase_NBD"/>
</dbReference>
<proteinExistence type="inferred from homology"/>
<dbReference type="Proteomes" id="UP000677016">
    <property type="component" value="Unassembled WGS sequence"/>
</dbReference>
<evidence type="ECO:0000256" key="1">
    <source>
        <dbReference type="ARBA" id="ARBA00006479"/>
    </source>
</evidence>
<dbReference type="PANTHER" id="PTHR18964:SF149">
    <property type="entry name" value="BIFUNCTIONAL UDP-N-ACETYLGLUCOSAMINE 2-EPIMERASE_N-ACETYLMANNOSAMINE KINASE"/>
    <property type="match status" value="1"/>
</dbReference>
<name>A0A941DAS5_9MICO</name>
<dbReference type="EMBL" id="JAGSNF010000022">
    <property type="protein sequence ID" value="MBR7744676.1"/>
    <property type="molecule type" value="Genomic_DNA"/>
</dbReference>
<comment type="caution">
    <text evidence="3">The sequence shown here is derived from an EMBL/GenBank/DDBJ whole genome shotgun (WGS) entry which is preliminary data.</text>
</comment>
<evidence type="ECO:0000256" key="2">
    <source>
        <dbReference type="SAM" id="MobiDB-lite"/>
    </source>
</evidence>
<dbReference type="InterPro" id="IPR000600">
    <property type="entry name" value="ROK"/>
</dbReference>
<dbReference type="AlphaFoldDB" id="A0A941DAS5"/>
<dbReference type="RefSeq" id="WP_211604197.1">
    <property type="nucleotide sequence ID" value="NZ_JAGSNF010000022.1"/>
</dbReference>
<comment type="similarity">
    <text evidence="1">Belongs to the ROK (NagC/XylR) family.</text>
</comment>
<gene>
    <name evidence="3" type="ORF">KC207_15370</name>
</gene>
<evidence type="ECO:0000313" key="4">
    <source>
        <dbReference type="Proteomes" id="UP000677016"/>
    </source>
</evidence>
<keyword evidence="4" id="KW-1185">Reference proteome</keyword>
<dbReference type="PANTHER" id="PTHR18964">
    <property type="entry name" value="ROK (REPRESSOR, ORF, KINASE) FAMILY"/>
    <property type="match status" value="1"/>
</dbReference>
<accession>A0A941DAS5</accession>
<organism evidence="3 4">
    <name type="scientific">Phycicoccus avicenniae</name>
    <dbReference type="NCBI Taxonomy" id="2828860"/>
    <lineage>
        <taxon>Bacteria</taxon>
        <taxon>Bacillati</taxon>
        <taxon>Actinomycetota</taxon>
        <taxon>Actinomycetes</taxon>
        <taxon>Micrococcales</taxon>
        <taxon>Intrasporangiaceae</taxon>
        <taxon>Phycicoccus</taxon>
    </lineage>
</organism>
<reference evidence="3" key="1">
    <citation type="submission" date="2021-04" db="EMBL/GenBank/DDBJ databases">
        <title>Phycicoccus avicenniae sp. nov., a novel endophytic actinomycetes isolated from branch of Avicennia mariana.</title>
        <authorList>
            <person name="Tuo L."/>
        </authorList>
    </citation>
    <scope>NUCLEOTIDE SEQUENCE</scope>
    <source>
        <strain evidence="3">BSK3Z-2</strain>
    </source>
</reference>
<dbReference type="Gene3D" id="1.10.10.10">
    <property type="entry name" value="Winged helix-like DNA-binding domain superfamily/Winged helix DNA-binding domain"/>
    <property type="match status" value="1"/>
</dbReference>
<dbReference type="InterPro" id="IPR036388">
    <property type="entry name" value="WH-like_DNA-bd_sf"/>
</dbReference>
<protein>
    <submittedName>
        <fullName evidence="3">ROK family transcriptional regulator</fullName>
    </submittedName>
</protein>
<sequence>MLRTLRSGGAMSRGQIANAVGLSRTTLSEIAGDLLRRGAIVVVDTDAERRTGSGRPAERLALDPRSGQFLGVDFGHRRVQVAVADASHEIVAVGASEYPESCPWTERVQRAFGLADDLAAEHDLHFGALQGVGIGVTGPLSAEAPHTTAAPSFREAAVDLAFERRFGTRVLVDNNSRLAGLAEALLGVPPDAQVEDLVFVRLSDGVGGAVVVGGRLVAGRHGLSGELGHVTVDPDGASCRCGKTGCLETVASARAVLTATARRGLDLPDLEAYGAAVDDGEPAALAVAREVGTAVGRVLGTVAMAVDPAEVVIGGSVARVAPPLVAEAARVVATTAFPGSEPPRVRLATLSDDDGALGALAALFHSSPLLENYPQQPRTVTGSAGSPRPPVTTGGTHVGVH</sequence>
<evidence type="ECO:0000313" key="3">
    <source>
        <dbReference type="EMBL" id="MBR7744676.1"/>
    </source>
</evidence>
<dbReference type="SUPFAM" id="SSF53067">
    <property type="entry name" value="Actin-like ATPase domain"/>
    <property type="match status" value="2"/>
</dbReference>
<dbReference type="Gene3D" id="3.30.420.40">
    <property type="match status" value="2"/>
</dbReference>
<feature type="region of interest" description="Disordered" evidence="2">
    <location>
        <begin position="373"/>
        <end position="401"/>
    </location>
</feature>
<dbReference type="SUPFAM" id="SSF46785">
    <property type="entry name" value="Winged helix' DNA-binding domain"/>
    <property type="match status" value="1"/>
</dbReference>
<feature type="compositionally biased region" description="Polar residues" evidence="2">
    <location>
        <begin position="373"/>
        <end position="384"/>
    </location>
</feature>